<keyword evidence="2" id="KW-1185">Reference proteome</keyword>
<organism evidence="1 2">
    <name type="scientific">Neptuniibacter caesariensis</name>
    <dbReference type="NCBI Taxonomy" id="207954"/>
    <lineage>
        <taxon>Bacteria</taxon>
        <taxon>Pseudomonadati</taxon>
        <taxon>Pseudomonadota</taxon>
        <taxon>Gammaproteobacteria</taxon>
        <taxon>Oceanospirillales</taxon>
        <taxon>Oceanospirillaceae</taxon>
        <taxon>Neptuniibacter</taxon>
    </lineage>
</organism>
<dbReference type="RefSeq" id="WP_007022433.1">
    <property type="nucleotide sequence ID" value="NZ_CH724127.1"/>
</dbReference>
<reference evidence="1 2" key="1">
    <citation type="submission" date="2006-02" db="EMBL/GenBank/DDBJ databases">
        <authorList>
            <person name="Pinhassi J."/>
            <person name="Pedros-Alio C."/>
            <person name="Ferriera S."/>
            <person name="Johnson J."/>
            <person name="Kravitz S."/>
            <person name="Halpern A."/>
            <person name="Remington K."/>
            <person name="Beeson K."/>
            <person name="Tran B."/>
            <person name="Rogers Y.-H."/>
            <person name="Friedman R."/>
            <person name="Venter J.C."/>
        </authorList>
    </citation>
    <scope>NUCLEOTIDE SEQUENCE [LARGE SCALE GENOMIC DNA]</scope>
    <source>
        <strain evidence="1 2">MED92</strain>
    </source>
</reference>
<gene>
    <name evidence="1" type="ORF">MED92_02071</name>
</gene>
<name>A0A7U8C3S3_NEPCE</name>
<dbReference type="Proteomes" id="UP000002171">
    <property type="component" value="Unassembled WGS sequence"/>
</dbReference>
<proteinExistence type="predicted"/>
<sequence length="56" mass="6713">MYPIQCIEVIRVEDEFTEAELKFKLPIRSNEQEQQDYTLRLKEIEALKTQIELEVA</sequence>
<dbReference type="AlphaFoldDB" id="A0A7U8C3S3"/>
<dbReference type="EMBL" id="AAOW01000012">
    <property type="protein sequence ID" value="EAR60947.1"/>
    <property type="molecule type" value="Genomic_DNA"/>
</dbReference>
<accession>A0A7U8C3S3</accession>
<comment type="caution">
    <text evidence="1">The sequence shown here is derived from an EMBL/GenBank/DDBJ whole genome shotgun (WGS) entry which is preliminary data.</text>
</comment>
<evidence type="ECO:0000313" key="2">
    <source>
        <dbReference type="Proteomes" id="UP000002171"/>
    </source>
</evidence>
<evidence type="ECO:0000313" key="1">
    <source>
        <dbReference type="EMBL" id="EAR60947.1"/>
    </source>
</evidence>
<protein>
    <submittedName>
        <fullName evidence="1">Uncharacterized protein</fullName>
    </submittedName>
</protein>